<proteinExistence type="inferred from homology"/>
<organism evidence="3 4">
    <name type="scientific">Trichococcus pasteurii</name>
    <dbReference type="NCBI Taxonomy" id="43064"/>
    <lineage>
        <taxon>Bacteria</taxon>
        <taxon>Bacillati</taxon>
        <taxon>Bacillota</taxon>
        <taxon>Bacilli</taxon>
        <taxon>Lactobacillales</taxon>
        <taxon>Carnobacteriaceae</taxon>
        <taxon>Trichococcus</taxon>
    </lineage>
</organism>
<accession>A0A1W1IJI6</accession>
<comment type="similarity">
    <text evidence="1">Belongs to the phD/YefM antitoxin family.</text>
</comment>
<evidence type="ECO:0000256" key="1">
    <source>
        <dbReference type="ARBA" id="ARBA00009981"/>
    </source>
</evidence>
<evidence type="ECO:0000256" key="2">
    <source>
        <dbReference type="SAM" id="Coils"/>
    </source>
</evidence>
<keyword evidence="4" id="KW-1185">Reference proteome</keyword>
<evidence type="ECO:0000313" key="3">
    <source>
        <dbReference type="EMBL" id="SLM53208.1"/>
    </source>
</evidence>
<gene>
    <name evidence="3" type="ORF">TPAS_2935</name>
</gene>
<dbReference type="InterPro" id="IPR036165">
    <property type="entry name" value="YefM-like_sf"/>
</dbReference>
<protein>
    <submittedName>
        <fullName evidence="3">Type ii toxin-antitoxin system antitoxin phd/yefm</fullName>
    </submittedName>
</protein>
<dbReference type="RefSeq" id="WP_086943901.1">
    <property type="nucleotide sequence ID" value="NZ_FONM01000021.1"/>
</dbReference>
<dbReference type="OrthoDB" id="2418231at2"/>
<dbReference type="Proteomes" id="UP000195985">
    <property type="component" value="Unassembled WGS sequence"/>
</dbReference>
<evidence type="ECO:0000313" key="4">
    <source>
        <dbReference type="Proteomes" id="UP000195985"/>
    </source>
</evidence>
<reference evidence="4" key="1">
    <citation type="submission" date="2016-04" db="EMBL/GenBank/DDBJ databases">
        <authorList>
            <person name="Strepis N."/>
        </authorList>
    </citation>
    <scope>NUCLEOTIDE SEQUENCE [LARGE SCALE GENOMIC DNA]</scope>
</reference>
<feature type="coiled-coil region" evidence="2">
    <location>
        <begin position="45"/>
        <end position="72"/>
    </location>
</feature>
<name>A0A1W1IJI6_9LACT</name>
<dbReference type="SUPFAM" id="SSF143120">
    <property type="entry name" value="YefM-like"/>
    <property type="match status" value="1"/>
</dbReference>
<dbReference type="STRING" id="43064.SAMN04488086_1214"/>
<dbReference type="AlphaFoldDB" id="A0A1W1IJI6"/>
<dbReference type="EMBL" id="FWEY01000014">
    <property type="protein sequence ID" value="SLM53208.1"/>
    <property type="molecule type" value="Genomic_DNA"/>
</dbReference>
<sequence>MDFKILDVPTTSISEVKKSPTIVFKKAKEENTPVYVFNRGDVAGVMLTQEQYESLTNEIEALHERVLDLEVEKRLAIKDLKLYSDEEVRGANADQFLTIDENDGWE</sequence>
<keyword evidence="2" id="KW-0175">Coiled coil</keyword>